<evidence type="ECO:0000256" key="18">
    <source>
        <dbReference type="ARBA" id="ARBA00093367"/>
    </source>
</evidence>
<sequence length="1087" mass="119677">MSAKAISEASGKRLLNENLSPGVFTPCRFATVTEDTEFNSLTEKNQWLKKEKLVAKPDQSIKRRGKLGLIKIGAFDDVKEWVNEKLGKDQVVGRTTGKLKNFIIEPFLPHEENEEAYVCIHSHRYGDTILFTHEGGVDIGDVDAKSLKLEVPIETRPTVEKISKDLLEHISGPRKEKVANFIKSLYDVYCDLFFTYLEINPLVITKDSVYILDLAAKLDATADFICNAKWGEIEYPTPFGRDYTPEEAFIADLDAKSGSSLKLTILNEEGRIWTMVAGGGASVIYADTICDLTDAGELANYGEYSGAPSEQQTYEYAKTILSLMTKKPHPDGKILIIGGGIANFTNVAATFKGIVRALQEFQAKLVEGNVKIFVRRAGPNYQEGLRIMREVGNILGIPVHVFGNETHMTAIVGMALGKRPIPKVPTTEATTANFLLPGGQTSVDLKKLLPGQESPSNSRKTSSVDPPCPDKVGEKKPLFHKGSKAIIWGMQTKAVQGMLDFDFVCSRDTPSVSAMVYPFTGDHKQKFYWGHKEILLPVYKNMGDAMKKHPDADIVINFASLRSAYDSTIETLSFPQIRTIAIIAEGIPENMTRVIVKRANEKNVTVIGPATVGGVKPGCFKIGNTGGMMDNILHSKLYRAGSVAYVSRSGGMSNELNNIISHNTNGVYEGVAIGGDRYPGSTFMDHLMRYHDNPEVKMLVLLGEVGGIEEYGVCEAIKSKKITKPLVAWCIGTCATMFASDVQFGHAGACANAEAETATEKNKAFVEAGVHVPKNFDELGEVINRVYIKLVKEGVIVPEEEVPPPTVPMDYNWARELGLIRKPASFMTSISDERGQELLYAGMPISHILEQEMGIGGTLSLLWFQRRLPEWATTFLEMCLMVTADHGPAVSGAHNTIVATRAGKDLVSSLVSGLLTIGDRFGGALDGAARQFSEAFDTDMLPMEFVNSMRKKGKLIMGIGHRVKSLNNPDMRVAVLKKYIKKSFPTTPLLDYALKVEQITTSKKPNLILNVDGLIGVAFVDLLRHSGAFTREEAEEYIEIGTINGLFVLGRSIGFIGHHLDQKRLKQGLYRHPWDDISYVMPEHYST</sequence>
<keyword evidence="10 19" id="KW-0808">Transferase</keyword>
<evidence type="ECO:0000256" key="21">
    <source>
        <dbReference type="SAM" id="MobiDB-lite"/>
    </source>
</evidence>
<dbReference type="FunFam" id="3.40.50.261:FF:000003">
    <property type="entry name" value="ATP-citrate synthase subunit"/>
    <property type="match status" value="1"/>
</dbReference>
<keyword evidence="16" id="KW-0007">Acetylation</keyword>
<evidence type="ECO:0000256" key="9">
    <source>
        <dbReference type="ARBA" id="ARBA00022553"/>
    </source>
</evidence>
<evidence type="ECO:0000256" key="10">
    <source>
        <dbReference type="ARBA" id="ARBA00022679"/>
    </source>
</evidence>
<dbReference type="GO" id="GO:0046872">
    <property type="term" value="F:metal ion binding"/>
    <property type="evidence" value="ECO:0007669"/>
    <property type="project" value="UniProtKB-UniRule"/>
</dbReference>
<keyword evidence="11 19" id="KW-0479">Metal-binding</keyword>
<dbReference type="SUPFAM" id="SSF52210">
    <property type="entry name" value="Succinyl-CoA synthetase domains"/>
    <property type="match status" value="1"/>
</dbReference>
<name>A0AAV2PPK0_MEGNR</name>
<dbReference type="Proteomes" id="UP001497623">
    <property type="component" value="Unassembled WGS sequence"/>
</dbReference>
<comment type="similarity">
    <text evidence="3 19">In the C-terminal section; belongs to the succinate/malate CoA ligase alpha subunit family.</text>
</comment>
<comment type="subcellular location">
    <subcellularLocation>
        <location evidence="2">Cytoplasm</location>
        <location evidence="2">Cytosol</location>
    </subcellularLocation>
</comment>
<dbReference type="InterPro" id="IPR017866">
    <property type="entry name" value="Succ-CoA_synthase_bsu_CS"/>
</dbReference>
<dbReference type="Pfam" id="PF00549">
    <property type="entry name" value="Ligase_CoA"/>
    <property type="match status" value="1"/>
</dbReference>
<dbReference type="Gene3D" id="3.40.50.720">
    <property type="entry name" value="NAD(P)-binding Rossmann-like Domain"/>
    <property type="match status" value="1"/>
</dbReference>
<dbReference type="FunFam" id="3.40.50.261:FF:000004">
    <property type="entry name" value="ATP-citrate synthase subunit"/>
    <property type="match status" value="1"/>
</dbReference>
<evidence type="ECO:0000256" key="13">
    <source>
        <dbReference type="ARBA" id="ARBA00022840"/>
    </source>
</evidence>
<keyword evidence="14 19" id="KW-0460">Magnesium</keyword>
<dbReference type="InterPro" id="IPR036291">
    <property type="entry name" value="NAD(P)-bd_dom_sf"/>
</dbReference>
<dbReference type="GO" id="GO:0005524">
    <property type="term" value="F:ATP binding"/>
    <property type="evidence" value="ECO:0007669"/>
    <property type="project" value="UniProtKB-UniRule"/>
</dbReference>
<dbReference type="GO" id="GO:0006633">
    <property type="term" value="P:fatty acid biosynthetic process"/>
    <property type="evidence" value="ECO:0007669"/>
    <property type="project" value="TreeGrafter"/>
</dbReference>
<keyword evidence="8 19" id="KW-0444">Lipid biosynthesis</keyword>
<comment type="subunit">
    <text evidence="5 19">Homotetramer.</text>
</comment>
<dbReference type="Gene3D" id="3.40.50.261">
    <property type="entry name" value="Succinyl-CoA synthetase domains"/>
    <property type="match status" value="2"/>
</dbReference>
<dbReference type="PIRSF" id="PIRSF036511">
    <property type="entry name" value="ATP_citrt_syn"/>
    <property type="match status" value="1"/>
</dbReference>
<dbReference type="SUPFAM" id="SSF56059">
    <property type="entry name" value="Glutathione synthetase ATP-binding domain-like"/>
    <property type="match status" value="1"/>
</dbReference>
<dbReference type="InterPro" id="IPR016102">
    <property type="entry name" value="Succinyl-CoA_synth-like"/>
</dbReference>
<dbReference type="PROSITE" id="PS01217">
    <property type="entry name" value="SUCCINYL_COA_LIG_3"/>
    <property type="match status" value="1"/>
</dbReference>
<keyword evidence="9" id="KW-0597">Phosphoprotein</keyword>
<accession>A0AAV2PPK0</accession>
<evidence type="ECO:0000259" key="22">
    <source>
        <dbReference type="SMART" id="SM00881"/>
    </source>
</evidence>
<dbReference type="InterPro" id="IPR056749">
    <property type="entry name" value="Citrate_synth_N"/>
</dbReference>
<evidence type="ECO:0000256" key="4">
    <source>
        <dbReference type="ARBA" id="ARBA00010719"/>
    </source>
</evidence>
<dbReference type="PANTHER" id="PTHR23118:SF42">
    <property type="entry name" value="ATP-CITRATE SYNTHASE"/>
    <property type="match status" value="1"/>
</dbReference>
<comment type="catalytic activity">
    <reaction evidence="19">
        <text>oxaloacetate + acetyl-CoA + ADP + phosphate = citrate + ATP + CoA</text>
        <dbReference type="Rhea" id="RHEA:21160"/>
        <dbReference type="ChEBI" id="CHEBI:16452"/>
        <dbReference type="ChEBI" id="CHEBI:16947"/>
        <dbReference type="ChEBI" id="CHEBI:30616"/>
        <dbReference type="ChEBI" id="CHEBI:43474"/>
        <dbReference type="ChEBI" id="CHEBI:57287"/>
        <dbReference type="ChEBI" id="CHEBI:57288"/>
        <dbReference type="ChEBI" id="CHEBI:456216"/>
        <dbReference type="EC" id="2.3.3.8"/>
    </reaction>
</comment>
<dbReference type="PROSITE" id="PS01216">
    <property type="entry name" value="SUCCINYL_COA_LIG_1"/>
    <property type="match status" value="1"/>
</dbReference>
<comment type="caution">
    <text evidence="23">The sequence shown here is derived from an EMBL/GenBank/DDBJ whole genome shotgun (WGS) entry which is preliminary data.</text>
</comment>
<dbReference type="GO" id="GO:0003878">
    <property type="term" value="F:ATP citrate synthase activity"/>
    <property type="evidence" value="ECO:0007669"/>
    <property type="project" value="UniProtKB-UniRule"/>
</dbReference>
<dbReference type="InterPro" id="IPR032263">
    <property type="entry name" value="Citrate-bd"/>
</dbReference>
<dbReference type="Gene3D" id="3.30.470.110">
    <property type="match status" value="1"/>
</dbReference>
<dbReference type="FunFam" id="3.40.50.720:FF:000024">
    <property type="entry name" value="Probable ATP-citrate synthase"/>
    <property type="match status" value="1"/>
</dbReference>
<evidence type="ECO:0000256" key="8">
    <source>
        <dbReference type="ARBA" id="ARBA00022516"/>
    </source>
</evidence>
<dbReference type="InterPro" id="IPR016143">
    <property type="entry name" value="Citrate_synth-like_sm_a-sub"/>
</dbReference>
<dbReference type="InterPro" id="IPR002020">
    <property type="entry name" value="Citrate_synthase"/>
</dbReference>
<dbReference type="AlphaFoldDB" id="A0AAV2PPK0"/>
<keyword evidence="7" id="KW-1017">Isopeptide bond</keyword>
<dbReference type="InterPro" id="IPR017440">
    <property type="entry name" value="Cit_synth/succinyl-CoA_lig_AS"/>
</dbReference>
<dbReference type="GO" id="GO:0005829">
    <property type="term" value="C:cytosol"/>
    <property type="evidence" value="ECO:0007669"/>
    <property type="project" value="UniProtKB-SubCell"/>
</dbReference>
<dbReference type="SMART" id="SM00881">
    <property type="entry name" value="CoA_binding"/>
    <property type="match status" value="1"/>
</dbReference>
<dbReference type="PROSITE" id="PS00399">
    <property type="entry name" value="SUCCINYL_COA_LIG_2"/>
    <property type="match status" value="1"/>
</dbReference>
<evidence type="ECO:0000256" key="16">
    <source>
        <dbReference type="ARBA" id="ARBA00022990"/>
    </source>
</evidence>
<dbReference type="EMBL" id="CAXKWB010000422">
    <property type="protein sequence ID" value="CAL4060820.1"/>
    <property type="molecule type" value="Genomic_DNA"/>
</dbReference>
<evidence type="ECO:0000313" key="23">
    <source>
        <dbReference type="EMBL" id="CAL4060820.1"/>
    </source>
</evidence>
<dbReference type="EC" id="2.3.3.8" evidence="19"/>
<evidence type="ECO:0000256" key="12">
    <source>
        <dbReference type="ARBA" id="ARBA00022741"/>
    </source>
</evidence>
<protein>
    <recommendedName>
        <fullName evidence="19">ATP-citrate synthase</fullName>
        <ecNumber evidence="19">2.3.3.8</ecNumber>
    </recommendedName>
    <alternativeName>
        <fullName evidence="19">ATP-citrate (pro-S-)-lyase</fullName>
    </alternativeName>
    <alternativeName>
        <fullName evidence="19">Citrate cleavage enzyme</fullName>
    </alternativeName>
</protein>
<evidence type="ECO:0000256" key="11">
    <source>
        <dbReference type="ARBA" id="ARBA00022723"/>
    </source>
</evidence>
<dbReference type="CDD" id="cd06100">
    <property type="entry name" value="CCL_ACL-C"/>
    <property type="match status" value="1"/>
</dbReference>
<dbReference type="GO" id="GO:0006101">
    <property type="term" value="P:citrate metabolic process"/>
    <property type="evidence" value="ECO:0007669"/>
    <property type="project" value="InterPro"/>
</dbReference>
<evidence type="ECO:0000256" key="7">
    <source>
        <dbReference type="ARBA" id="ARBA00022499"/>
    </source>
</evidence>
<dbReference type="InterPro" id="IPR033847">
    <property type="entry name" value="Citrt_syn/SCS-alpha_CS"/>
</dbReference>
<evidence type="ECO:0000256" key="5">
    <source>
        <dbReference type="ARBA" id="ARBA00011881"/>
    </source>
</evidence>
<keyword evidence="13 19" id="KW-0067">ATP-binding</keyword>
<dbReference type="PANTHER" id="PTHR23118">
    <property type="entry name" value="ATP-CITRATE SYNTHASE"/>
    <property type="match status" value="1"/>
</dbReference>
<dbReference type="FunFam" id="1.10.230.10:FF:000004">
    <property type="entry name" value="ATP-citrate synthase"/>
    <property type="match status" value="1"/>
</dbReference>
<evidence type="ECO:0000256" key="1">
    <source>
        <dbReference type="ARBA" id="ARBA00001946"/>
    </source>
</evidence>
<evidence type="ECO:0000256" key="19">
    <source>
        <dbReference type="PIRNR" id="PIRNR036511"/>
    </source>
</evidence>
<proteinExistence type="inferred from homology"/>
<organism evidence="23 24">
    <name type="scientific">Meganyctiphanes norvegica</name>
    <name type="common">Northern krill</name>
    <name type="synonym">Thysanopoda norvegica</name>
    <dbReference type="NCBI Taxonomy" id="48144"/>
    <lineage>
        <taxon>Eukaryota</taxon>
        <taxon>Metazoa</taxon>
        <taxon>Ecdysozoa</taxon>
        <taxon>Arthropoda</taxon>
        <taxon>Crustacea</taxon>
        <taxon>Multicrustacea</taxon>
        <taxon>Malacostraca</taxon>
        <taxon>Eumalacostraca</taxon>
        <taxon>Eucarida</taxon>
        <taxon>Euphausiacea</taxon>
        <taxon>Euphausiidae</taxon>
        <taxon>Meganyctiphanes</taxon>
    </lineage>
</organism>
<feature type="domain" description="CoA-binding" evidence="22">
    <location>
        <begin position="478"/>
        <end position="587"/>
    </location>
</feature>
<keyword evidence="17 19" id="KW-0443">Lipid metabolism</keyword>
<dbReference type="InterPro" id="IPR016142">
    <property type="entry name" value="Citrate_synth-like_lrg_a-sub"/>
</dbReference>
<keyword evidence="12 19" id="KW-0547">Nucleotide-binding</keyword>
<dbReference type="FunFam" id="1.10.580.10:FF:000009">
    <property type="entry name" value="ATP-citrate synthase"/>
    <property type="match status" value="1"/>
</dbReference>
<dbReference type="SUPFAM" id="SSF51735">
    <property type="entry name" value="NAD(P)-binding Rossmann-fold domains"/>
    <property type="match status" value="1"/>
</dbReference>
<evidence type="ECO:0000256" key="6">
    <source>
        <dbReference type="ARBA" id="ARBA00022490"/>
    </source>
</evidence>
<evidence type="ECO:0000256" key="15">
    <source>
        <dbReference type="ARBA" id="ARBA00022843"/>
    </source>
</evidence>
<dbReference type="GO" id="GO:0006085">
    <property type="term" value="P:acetyl-CoA biosynthetic process"/>
    <property type="evidence" value="ECO:0007669"/>
    <property type="project" value="InterPro"/>
</dbReference>
<evidence type="ECO:0000313" key="24">
    <source>
        <dbReference type="Proteomes" id="UP001497623"/>
    </source>
</evidence>
<evidence type="ECO:0000256" key="14">
    <source>
        <dbReference type="ARBA" id="ARBA00022842"/>
    </source>
</evidence>
<dbReference type="InterPro" id="IPR036969">
    <property type="entry name" value="Citrate_synthase_sf"/>
</dbReference>
<dbReference type="InterPro" id="IPR005811">
    <property type="entry name" value="SUCC_ACL_C"/>
</dbReference>
<evidence type="ECO:0000256" key="17">
    <source>
        <dbReference type="ARBA" id="ARBA00023098"/>
    </source>
</evidence>
<dbReference type="InterPro" id="IPR003781">
    <property type="entry name" value="CoA-bd"/>
</dbReference>
<dbReference type="Pfam" id="PF02629">
    <property type="entry name" value="CoA_binding"/>
    <property type="match status" value="1"/>
</dbReference>
<comment type="cofactor">
    <cofactor evidence="1">
        <name>Mg(2+)</name>
        <dbReference type="ChEBI" id="CHEBI:18420"/>
    </cofactor>
</comment>
<evidence type="ECO:0000256" key="3">
    <source>
        <dbReference type="ARBA" id="ARBA00005899"/>
    </source>
</evidence>
<dbReference type="InterPro" id="IPR014608">
    <property type="entry name" value="ATP-citrate_synthase"/>
</dbReference>
<feature type="compositionally biased region" description="Polar residues" evidence="21">
    <location>
        <begin position="453"/>
        <end position="464"/>
    </location>
</feature>
<keyword evidence="6 19" id="KW-0963">Cytoplasm</keyword>
<dbReference type="SUPFAM" id="SSF48256">
    <property type="entry name" value="Citrate synthase"/>
    <property type="match status" value="1"/>
</dbReference>
<dbReference type="Gene3D" id="1.10.230.10">
    <property type="entry name" value="Cytochrome P450-Terp, domain 2"/>
    <property type="match status" value="1"/>
</dbReference>
<comment type="function">
    <text evidence="18">Catalyzes the cleavage of citrate into oxaloacetate and acetyl-CoA, the latter serving as common substrate in multiple biochemical reactions in protein, carbohydrate and lipid metabolism.</text>
</comment>
<dbReference type="Pfam" id="PF16114">
    <property type="entry name" value="Citrate_bind"/>
    <property type="match status" value="1"/>
</dbReference>
<comment type="similarity">
    <text evidence="4 19">In the N-terminal section; belongs to the succinate/malate CoA ligase beta subunit family.</text>
</comment>
<dbReference type="Pfam" id="PF00285">
    <property type="entry name" value="Citrate_synt"/>
    <property type="match status" value="1"/>
</dbReference>
<evidence type="ECO:0000256" key="20">
    <source>
        <dbReference type="PIRSR" id="PIRSR036511-1"/>
    </source>
</evidence>
<evidence type="ECO:0000256" key="2">
    <source>
        <dbReference type="ARBA" id="ARBA00004514"/>
    </source>
</evidence>
<keyword evidence="24" id="KW-1185">Reference proteome</keyword>
<feature type="region of interest" description="Disordered" evidence="21">
    <location>
        <begin position="446"/>
        <end position="476"/>
    </location>
</feature>
<dbReference type="Pfam" id="PF24948">
    <property type="entry name" value="Citrate_synth_N"/>
    <property type="match status" value="1"/>
</dbReference>
<reference evidence="23 24" key="1">
    <citation type="submission" date="2024-05" db="EMBL/GenBank/DDBJ databases">
        <authorList>
            <person name="Wallberg A."/>
        </authorList>
    </citation>
    <scope>NUCLEOTIDE SEQUENCE [LARGE SCALE GENOMIC DNA]</scope>
</reference>
<dbReference type="Gene3D" id="1.10.580.10">
    <property type="entry name" value="Citrate Synthase, domain 1"/>
    <property type="match status" value="1"/>
</dbReference>
<keyword evidence="15" id="KW-0832">Ubl conjugation</keyword>
<feature type="active site" description="Tele-phosphohistidine intermediate" evidence="20">
    <location>
        <position position="746"/>
    </location>
</feature>
<gene>
    <name evidence="23" type="ORF">MNOR_LOCUS1575</name>
</gene>